<dbReference type="KEGG" id="pzu:PHZ_p0078"/>
<evidence type="ECO:0000313" key="1">
    <source>
        <dbReference type="EMBL" id="ACG80021.1"/>
    </source>
</evidence>
<organism evidence="1 2">
    <name type="scientific">Phenylobacterium zucineum (strain HLK1)</name>
    <dbReference type="NCBI Taxonomy" id="450851"/>
    <lineage>
        <taxon>Bacteria</taxon>
        <taxon>Pseudomonadati</taxon>
        <taxon>Pseudomonadota</taxon>
        <taxon>Alphaproteobacteria</taxon>
        <taxon>Caulobacterales</taxon>
        <taxon>Caulobacteraceae</taxon>
        <taxon>Phenylobacterium</taxon>
    </lineage>
</organism>
<gene>
    <name evidence="1" type="ordered locus">PHZ_p0078</name>
</gene>
<dbReference type="InterPro" id="IPR013324">
    <property type="entry name" value="RNA_pol_sigma_r3/r4-like"/>
</dbReference>
<dbReference type="AlphaFoldDB" id="B4RI46"/>
<dbReference type="SUPFAM" id="SSF88946">
    <property type="entry name" value="Sigma2 domain of RNA polymerase sigma factors"/>
    <property type="match status" value="1"/>
</dbReference>
<protein>
    <submittedName>
        <fullName evidence="1">RNA polymerase sigma-70 factor, ECF subfamily</fullName>
    </submittedName>
</protein>
<dbReference type="EMBL" id="CP000748">
    <property type="protein sequence ID" value="ACG80021.1"/>
    <property type="molecule type" value="Genomic_DNA"/>
</dbReference>
<dbReference type="Proteomes" id="UP000001868">
    <property type="component" value="Plasmid pHLK1"/>
</dbReference>
<keyword evidence="2" id="KW-1185">Reference proteome</keyword>
<accession>B4RI46</accession>
<reference evidence="1 2" key="1">
    <citation type="journal article" date="2008" name="BMC Genomics">
        <title>Complete genome of Phenylobacterium zucineum - a novel facultative intracellular bacterium isolated from human erythroleukemia cell line K562.</title>
        <authorList>
            <person name="Luo Y."/>
            <person name="Xu X."/>
            <person name="Ding Z."/>
            <person name="Liu Z."/>
            <person name="Zhang B."/>
            <person name="Yan Z."/>
            <person name="Sun J."/>
            <person name="Hu S."/>
            <person name="Hu X."/>
        </authorList>
    </citation>
    <scope>NUCLEOTIDE SEQUENCE [LARGE SCALE GENOMIC DNA]</scope>
    <source>
        <strain evidence="2">HLK1</strain>
        <plasmid evidence="2">HLK1</plasmid>
        <plasmid evidence="2">Plasmid pHLK1</plasmid>
    </source>
</reference>
<dbReference type="HOGENOM" id="CLU_1288042_0_0_5"/>
<dbReference type="Gene3D" id="1.20.140.160">
    <property type="match status" value="1"/>
</dbReference>
<dbReference type="SUPFAM" id="SSF88659">
    <property type="entry name" value="Sigma3 and sigma4 domains of RNA polymerase sigma factors"/>
    <property type="match status" value="1"/>
</dbReference>
<dbReference type="InterPro" id="IPR013325">
    <property type="entry name" value="RNA_pol_sigma_r2"/>
</dbReference>
<dbReference type="eggNOG" id="COG1595">
    <property type="taxonomic scope" value="Bacteria"/>
</dbReference>
<sequence length="207" mass="23703">MAPARDEAWRKVLAGDKDGFRHLIEPYLPELMAAAARELRYRRTVGDLRPQDLSADELVGETLARGWRDRARKPQNLEVRPWLLGLLFKVLESIVRSERRARRLAGVSLEAPVEDETAAVEATDEEFWEWHQPDDITRWEDIIPAEDVQADDVSDDRTYQLTNEERQALVLSVEHRLSVVEISSVMNLSPDRAVRLIDAAQRQLGNA</sequence>
<dbReference type="GO" id="GO:0003700">
    <property type="term" value="F:DNA-binding transcription factor activity"/>
    <property type="evidence" value="ECO:0007669"/>
    <property type="project" value="InterPro"/>
</dbReference>
<name>B4RI46_PHEZH</name>
<proteinExistence type="predicted"/>
<evidence type="ECO:0000313" key="2">
    <source>
        <dbReference type="Proteomes" id="UP000001868"/>
    </source>
</evidence>
<keyword evidence="1" id="KW-0614">Plasmid</keyword>
<geneLocation type="plasmid" evidence="2">
    <name>pHLK1</name>
</geneLocation>
<dbReference type="GO" id="GO:0006352">
    <property type="term" value="P:DNA-templated transcription initiation"/>
    <property type="evidence" value="ECO:0007669"/>
    <property type="project" value="InterPro"/>
</dbReference>